<proteinExistence type="predicted"/>
<feature type="transmembrane region" description="Helical" evidence="6">
    <location>
        <begin position="476"/>
        <end position="495"/>
    </location>
</feature>
<feature type="transmembrane region" description="Helical" evidence="6">
    <location>
        <begin position="444"/>
        <end position="464"/>
    </location>
</feature>
<evidence type="ECO:0000256" key="3">
    <source>
        <dbReference type="ARBA" id="ARBA00022692"/>
    </source>
</evidence>
<dbReference type="InterPro" id="IPR052159">
    <property type="entry name" value="Competence_DNA_uptake"/>
</dbReference>
<evidence type="ECO:0000256" key="1">
    <source>
        <dbReference type="ARBA" id="ARBA00004651"/>
    </source>
</evidence>
<feature type="transmembrane region" description="Helical" evidence="6">
    <location>
        <begin position="7"/>
        <end position="40"/>
    </location>
</feature>
<name>A0A2Z3LGF7_9BACT</name>
<gene>
    <name evidence="8" type="primary">comEC</name>
    <name evidence="8" type="ORF">DK880_00127</name>
</gene>
<reference evidence="8 9" key="1">
    <citation type="submission" date="2018-05" db="EMBL/GenBank/DDBJ databases">
        <title>Candidatus Cardinium hertigii Genome Assembly.</title>
        <authorList>
            <person name="Showmaker K.C."/>
            <person name="Walden K.O."/>
            <person name="Fields C.J."/>
            <person name="Lambert K.N."/>
            <person name="Hudson M.E."/>
        </authorList>
    </citation>
    <scope>NUCLEOTIDE SEQUENCE [LARGE SCALE GENOMIC DNA]</scope>
    <source>
        <strain evidence="9">cHgTN10</strain>
    </source>
</reference>
<feature type="transmembrane region" description="Helical" evidence="6">
    <location>
        <begin position="416"/>
        <end position="438"/>
    </location>
</feature>
<feature type="transmembrane region" description="Helical" evidence="6">
    <location>
        <begin position="52"/>
        <end position="69"/>
    </location>
</feature>
<accession>A0A2Z3LGF7</accession>
<evidence type="ECO:0000256" key="5">
    <source>
        <dbReference type="ARBA" id="ARBA00023136"/>
    </source>
</evidence>
<keyword evidence="5 6" id="KW-0472">Membrane</keyword>
<feature type="transmembrane region" description="Helical" evidence="6">
    <location>
        <begin position="382"/>
        <end position="404"/>
    </location>
</feature>
<evidence type="ECO:0000313" key="9">
    <source>
        <dbReference type="Proteomes" id="UP000245872"/>
    </source>
</evidence>
<dbReference type="Proteomes" id="UP000245872">
    <property type="component" value="Chromosome"/>
</dbReference>
<keyword evidence="2" id="KW-1003">Cell membrane</keyword>
<keyword evidence="4 6" id="KW-1133">Transmembrane helix</keyword>
<evidence type="ECO:0000256" key="2">
    <source>
        <dbReference type="ARBA" id="ARBA00022475"/>
    </source>
</evidence>
<dbReference type="RefSeq" id="WP_109996921.1">
    <property type="nucleotide sequence ID" value="NZ_CP029619.1"/>
</dbReference>
<feature type="transmembrane region" description="Helical" evidence="6">
    <location>
        <begin position="250"/>
        <end position="267"/>
    </location>
</feature>
<keyword evidence="3 6" id="KW-0812">Transmembrane</keyword>
<dbReference type="Pfam" id="PF03772">
    <property type="entry name" value="Competence"/>
    <property type="match status" value="1"/>
</dbReference>
<dbReference type="InterPro" id="IPR004477">
    <property type="entry name" value="ComEC_N"/>
</dbReference>
<feature type="domain" description="ComEC/Rec2-related protein" evidence="7">
    <location>
        <begin position="228"/>
        <end position="493"/>
    </location>
</feature>
<dbReference type="PANTHER" id="PTHR30619:SF1">
    <property type="entry name" value="RECOMBINATION PROTEIN 2"/>
    <property type="match status" value="1"/>
</dbReference>
<dbReference type="GO" id="GO:0005886">
    <property type="term" value="C:plasma membrane"/>
    <property type="evidence" value="ECO:0007669"/>
    <property type="project" value="UniProtKB-SubCell"/>
</dbReference>
<comment type="subcellular location">
    <subcellularLocation>
        <location evidence="1">Cell membrane</location>
        <topology evidence="1">Multi-pass membrane protein</topology>
    </subcellularLocation>
</comment>
<dbReference type="EMBL" id="CP029619">
    <property type="protein sequence ID" value="AWN81464.1"/>
    <property type="molecule type" value="Genomic_DNA"/>
</dbReference>
<dbReference type="OrthoDB" id="9761531at2"/>
<evidence type="ECO:0000256" key="4">
    <source>
        <dbReference type="ARBA" id="ARBA00022989"/>
    </source>
</evidence>
<dbReference type="PROSITE" id="PS51257">
    <property type="entry name" value="PROKAR_LIPOPROTEIN"/>
    <property type="match status" value="1"/>
</dbReference>
<dbReference type="AlphaFoldDB" id="A0A2Z3LGF7"/>
<feature type="transmembrane region" description="Helical" evidence="6">
    <location>
        <begin position="501"/>
        <end position="518"/>
    </location>
</feature>
<keyword evidence="9" id="KW-1185">Reference proteome</keyword>
<dbReference type="KEGG" id="cher:DK880_00127"/>
<feature type="transmembrane region" description="Helical" evidence="6">
    <location>
        <begin position="331"/>
        <end position="351"/>
    </location>
</feature>
<dbReference type="PANTHER" id="PTHR30619">
    <property type="entry name" value="DNA INTERNALIZATION/COMPETENCE PROTEIN COMEC/REC2"/>
    <property type="match status" value="1"/>
</dbReference>
<feature type="transmembrane region" description="Helical" evidence="6">
    <location>
        <begin position="287"/>
        <end position="310"/>
    </location>
</feature>
<organism evidence="8 9">
    <name type="scientific">Candidatus Cardinium hertigii</name>
    <dbReference type="NCBI Taxonomy" id="247481"/>
    <lineage>
        <taxon>Bacteria</taxon>
        <taxon>Pseudomonadati</taxon>
        <taxon>Bacteroidota</taxon>
        <taxon>Cytophagia</taxon>
        <taxon>Cytophagales</taxon>
        <taxon>Amoebophilaceae</taxon>
        <taxon>Candidatus Cardinium</taxon>
    </lineage>
</organism>
<evidence type="ECO:0000259" key="7">
    <source>
        <dbReference type="Pfam" id="PF03772"/>
    </source>
</evidence>
<sequence>MFPFFRLTLIWISGIITACCYPIALWMTLLFLFIGFLLYFSIVWLSTKAASLSIWSNGIGLWLMFMLSYSHTIGHITERQQNSLSKWLSNDQLCIAYQVTVQKVYPQATSSCLASVTHIKIRNDWYRMNDLIQLYCSKKYGYKPTEGDTLLILGKPIPLVRNAAAKCYERFIYPQANYRQRLQGTKRCFILIEQQQNKKWKEILQDCYRRLLRKEVKETEAIALIETLLFGTKESLSFVLRKAYADTGSMHVLAVSGLHVGMLHWFISKPLTYLLHNGKILNLSTVFILIILWLYAWLCNFAPAMVRATIMLTLARLSLGMGRSLNSGNGLAIAAFITLVWKPFLLFNWGFQFSYMATLGMLYLQRPIQNSIRINNYWLQKIWASTALSIAAQLSTLPLILYYFKQFPLYFILANWIVVPAMFGILMLSLLGIVVSYLPILPSLLGFILAKLIFIINSFVTYIARWPLATIDGFMLNGYSACLLYIVLFATYFFFKYKRLIYPLIVSVCIAFFSFNRIRKIIKEQNSCQLICRNNQTLAFTLRDKYESVNCSDWQGADHLPYSCHYGGYRLAVWYRKVIWAIRSIPTDWYHWHNAKIRVHYLLIEPKLLGELDTLAKVCTLQTVVVYSKQKTKLNYLIRSKIKQLGIELIWLQPDSEKVFTWSTNS</sequence>
<dbReference type="NCBIfam" id="TIGR00360">
    <property type="entry name" value="ComEC_N-term"/>
    <property type="match status" value="1"/>
</dbReference>
<evidence type="ECO:0000313" key="8">
    <source>
        <dbReference type="EMBL" id="AWN81464.1"/>
    </source>
</evidence>
<evidence type="ECO:0000256" key="6">
    <source>
        <dbReference type="SAM" id="Phobius"/>
    </source>
</evidence>
<protein>
    <submittedName>
        <fullName evidence="8">ComE operon protein 3</fullName>
    </submittedName>
</protein>